<evidence type="ECO:0000256" key="3">
    <source>
        <dbReference type="ARBA" id="ARBA00022448"/>
    </source>
</evidence>
<keyword evidence="5" id="KW-0653">Protein transport</keyword>
<evidence type="ECO:0000259" key="10">
    <source>
        <dbReference type="Pfam" id="PF10568"/>
    </source>
</evidence>
<keyword evidence="3" id="KW-0813">Transport</keyword>
<dbReference type="AlphaFoldDB" id="A0ABD3VY53"/>
<proteinExistence type="inferred from homology"/>
<evidence type="ECO:0000256" key="9">
    <source>
        <dbReference type="SAM" id="Phobius"/>
    </source>
</evidence>
<keyword evidence="13" id="KW-1185">Reference proteome</keyword>
<dbReference type="Pfam" id="PF10568">
    <property type="entry name" value="Tom37"/>
    <property type="match status" value="1"/>
</dbReference>
<keyword evidence="6" id="KW-0496">Mitochondrion</keyword>
<gene>
    <name evidence="12" type="ORF">ACJMK2_043661</name>
</gene>
<dbReference type="PANTHER" id="PTHR12289">
    <property type="entry name" value="METAXIN RELATED"/>
    <property type="match status" value="1"/>
</dbReference>
<comment type="similarity">
    <text evidence="2 8">Belongs to the metaxin family.</text>
</comment>
<evidence type="ECO:0000256" key="6">
    <source>
        <dbReference type="ARBA" id="ARBA00023128"/>
    </source>
</evidence>
<dbReference type="Pfam" id="PF17171">
    <property type="entry name" value="GST_C_6"/>
    <property type="match status" value="1"/>
</dbReference>
<dbReference type="InterPro" id="IPR019564">
    <property type="entry name" value="Sam37/metaxin_N"/>
</dbReference>
<sequence length="323" mass="36570">MWTKMADDALVLEVWKGDWDLPSVDSDCLAAIAYCKFSGVPVKVKPTNNPWKSPTGYLPIMKHGTTLETKVSNIFAHLRLQGWGADSNLTEKEGADVIAFCALLSEKLQPALLYSWWIDSKNYVDLTRPWYAKASPFPLNYYVPGKWQRQASCRVYHQKGGDDIEDWEVEAKVLKEAKECLNSLSYKLGDQDFFFGDLPSSLDAIVFGYLAPILKAPLSGSQLQSHLRACDNLCRLCNRILHRFFPPTPEEMEEKRKLKEKEAKAQTDSLEFPHTRRNKILAGIFAFTAMVVYAFMSGLVQIEFVDENNQSPAPVSSDNNEED</sequence>
<dbReference type="CDD" id="cd03078">
    <property type="entry name" value="GST_N_Metaxin1_like"/>
    <property type="match status" value="1"/>
</dbReference>
<evidence type="ECO:0000256" key="4">
    <source>
        <dbReference type="ARBA" id="ARBA00022787"/>
    </source>
</evidence>
<dbReference type="SFLD" id="SFLDS00019">
    <property type="entry name" value="Glutathione_Transferase_(cytos"/>
    <property type="match status" value="1"/>
</dbReference>
<dbReference type="PANTHER" id="PTHR12289:SF41">
    <property type="entry name" value="FAILED AXON CONNECTIONS-RELATED"/>
    <property type="match status" value="1"/>
</dbReference>
<dbReference type="InterPro" id="IPR033468">
    <property type="entry name" value="Metaxin_GST"/>
</dbReference>
<dbReference type="SUPFAM" id="SSF47616">
    <property type="entry name" value="GST C-terminal domain-like"/>
    <property type="match status" value="1"/>
</dbReference>
<comment type="subcellular location">
    <subcellularLocation>
        <location evidence="1 8">Mitochondrion outer membrane</location>
    </subcellularLocation>
</comment>
<dbReference type="GO" id="GO:0005741">
    <property type="term" value="C:mitochondrial outer membrane"/>
    <property type="evidence" value="ECO:0007669"/>
    <property type="project" value="UniProtKB-SubCell"/>
</dbReference>
<keyword evidence="9" id="KW-1133">Transmembrane helix</keyword>
<evidence type="ECO:0000256" key="1">
    <source>
        <dbReference type="ARBA" id="ARBA00004294"/>
    </source>
</evidence>
<protein>
    <recommendedName>
        <fullName evidence="8">Metaxin</fullName>
    </recommendedName>
</protein>
<dbReference type="PIRSF" id="PIRSF038150">
    <property type="entry name" value="Metaxin"/>
    <property type="match status" value="1"/>
</dbReference>
<feature type="transmembrane region" description="Helical" evidence="9">
    <location>
        <begin position="280"/>
        <end position="302"/>
    </location>
</feature>
<dbReference type="InterPro" id="IPR040079">
    <property type="entry name" value="Glutathione_S-Trfase"/>
</dbReference>
<dbReference type="InterPro" id="IPR017410">
    <property type="entry name" value="Metaxin1/3"/>
</dbReference>
<feature type="domain" description="Metaxin glutathione S-transferase" evidence="11">
    <location>
        <begin position="177"/>
        <end position="240"/>
    </location>
</feature>
<dbReference type="SFLD" id="SFLDG01180">
    <property type="entry name" value="SUF1"/>
    <property type="match status" value="1"/>
</dbReference>
<evidence type="ECO:0000313" key="13">
    <source>
        <dbReference type="Proteomes" id="UP001634394"/>
    </source>
</evidence>
<organism evidence="12 13">
    <name type="scientific">Sinanodonta woodiana</name>
    <name type="common">Chinese pond mussel</name>
    <name type="synonym">Anodonta woodiana</name>
    <dbReference type="NCBI Taxonomy" id="1069815"/>
    <lineage>
        <taxon>Eukaryota</taxon>
        <taxon>Metazoa</taxon>
        <taxon>Spiralia</taxon>
        <taxon>Lophotrochozoa</taxon>
        <taxon>Mollusca</taxon>
        <taxon>Bivalvia</taxon>
        <taxon>Autobranchia</taxon>
        <taxon>Heteroconchia</taxon>
        <taxon>Palaeoheterodonta</taxon>
        <taxon>Unionida</taxon>
        <taxon>Unionoidea</taxon>
        <taxon>Unionidae</taxon>
        <taxon>Unioninae</taxon>
        <taxon>Sinanodonta</taxon>
    </lineage>
</organism>
<reference evidence="12 13" key="1">
    <citation type="submission" date="2024-11" db="EMBL/GenBank/DDBJ databases">
        <title>Chromosome-level genome assembly of the freshwater bivalve Anodonta woodiana.</title>
        <authorList>
            <person name="Chen X."/>
        </authorList>
    </citation>
    <scope>NUCLEOTIDE SEQUENCE [LARGE SCALE GENOMIC DNA]</scope>
    <source>
        <strain evidence="12">MN2024</strain>
        <tissue evidence="12">Gills</tissue>
    </source>
</reference>
<comment type="caution">
    <text evidence="12">The sequence shown here is derived from an EMBL/GenBank/DDBJ whole genome shotgun (WGS) entry which is preliminary data.</text>
</comment>
<evidence type="ECO:0000256" key="5">
    <source>
        <dbReference type="ARBA" id="ARBA00022927"/>
    </source>
</evidence>
<name>A0ABD3VY53_SINWO</name>
<evidence type="ECO:0000256" key="2">
    <source>
        <dbReference type="ARBA" id="ARBA00009170"/>
    </source>
</evidence>
<dbReference type="CDD" id="cd03212">
    <property type="entry name" value="GST_C_Metaxin1_3"/>
    <property type="match status" value="1"/>
</dbReference>
<evidence type="ECO:0000313" key="12">
    <source>
        <dbReference type="EMBL" id="KAL3866356.1"/>
    </source>
</evidence>
<dbReference type="EMBL" id="JBJQND010000009">
    <property type="protein sequence ID" value="KAL3866356.1"/>
    <property type="molecule type" value="Genomic_DNA"/>
</dbReference>
<accession>A0ABD3VY53</accession>
<evidence type="ECO:0000259" key="11">
    <source>
        <dbReference type="Pfam" id="PF17171"/>
    </source>
</evidence>
<keyword evidence="7 9" id="KW-0472">Membrane</keyword>
<dbReference type="InterPro" id="IPR050931">
    <property type="entry name" value="Mito_Protein_Transport_Metaxin"/>
</dbReference>
<keyword evidence="9" id="KW-0812">Transmembrane</keyword>
<evidence type="ECO:0000256" key="7">
    <source>
        <dbReference type="ARBA" id="ARBA00023136"/>
    </source>
</evidence>
<dbReference type="GO" id="GO:0015031">
    <property type="term" value="P:protein transport"/>
    <property type="evidence" value="ECO:0007669"/>
    <property type="project" value="UniProtKB-KW"/>
</dbReference>
<dbReference type="InterPro" id="IPR036282">
    <property type="entry name" value="Glutathione-S-Trfase_C_sf"/>
</dbReference>
<feature type="domain" description="Mitochondrial outer membrane transport complex Sam37/metaxin N-terminal" evidence="10">
    <location>
        <begin position="28"/>
        <end position="147"/>
    </location>
</feature>
<keyword evidence="4 8" id="KW-1000">Mitochondrion outer membrane</keyword>
<evidence type="ECO:0000256" key="8">
    <source>
        <dbReference type="PIRNR" id="PIRNR038150"/>
    </source>
</evidence>
<dbReference type="Proteomes" id="UP001634394">
    <property type="component" value="Unassembled WGS sequence"/>
</dbReference>